<sequence>MKSEFDFSISKTILFNFHILKKMAGYFSKKILCGSLIKINQFPPHSNSLPKISCMKFIFYFIKKVSCKVLFRAGSYLVRLKGNVIRLYDKIL</sequence>
<comment type="caution">
    <text evidence="1">The sequence shown here is derived from an EMBL/GenBank/DDBJ whole genome shotgun (WGS) entry which is preliminary data.</text>
</comment>
<name>A0AA87SX33_9LEPT</name>
<organism evidence="1 2">
    <name type="scientific">Leptospira mayottensis 200901122</name>
    <dbReference type="NCBI Taxonomy" id="1193010"/>
    <lineage>
        <taxon>Bacteria</taxon>
        <taxon>Pseudomonadati</taxon>
        <taxon>Spirochaetota</taxon>
        <taxon>Spirochaetia</taxon>
        <taxon>Leptospirales</taxon>
        <taxon>Leptospiraceae</taxon>
        <taxon>Leptospira</taxon>
    </lineage>
</organism>
<evidence type="ECO:0000313" key="2">
    <source>
        <dbReference type="Proteomes" id="UP000001343"/>
    </source>
</evidence>
<dbReference type="EMBL" id="AKWM02000030">
    <property type="protein sequence ID" value="EKS00739.1"/>
    <property type="molecule type" value="Genomic_DNA"/>
</dbReference>
<proteinExistence type="predicted"/>
<protein>
    <submittedName>
        <fullName evidence="1">Uncharacterized protein</fullName>
    </submittedName>
</protein>
<dbReference type="AlphaFoldDB" id="A0AA87SX33"/>
<evidence type="ECO:0000313" key="1">
    <source>
        <dbReference type="EMBL" id="EKS00739.1"/>
    </source>
</evidence>
<gene>
    <name evidence="1" type="ORF">LEP1GSC125_1383</name>
</gene>
<accession>A0AA87SX33</accession>
<dbReference type="Proteomes" id="UP000001343">
    <property type="component" value="Unassembled WGS sequence"/>
</dbReference>
<reference evidence="1 2" key="1">
    <citation type="journal article" date="2014" name="Int. J. Syst. Evol. Microbiol.">
        <title>Leptospira mayottensis sp. nov., a pathogenic species of the genus Leptospira isolated from humans.</title>
        <authorList>
            <person name="Bourhy P."/>
            <person name="Collet L."/>
            <person name="Brisse S."/>
            <person name="Picardeau M."/>
        </authorList>
    </citation>
    <scope>NUCLEOTIDE SEQUENCE [LARGE SCALE GENOMIC DNA]</scope>
    <source>
        <strain evidence="1 2">200901122</strain>
    </source>
</reference>